<evidence type="ECO:0000313" key="2">
    <source>
        <dbReference type="EMBL" id="CAA9495599.1"/>
    </source>
</evidence>
<protein>
    <submittedName>
        <fullName evidence="2">Uncharacterized protein</fullName>
    </submittedName>
</protein>
<dbReference type="AlphaFoldDB" id="A0A6J4SCJ7"/>
<reference evidence="2" key="1">
    <citation type="submission" date="2020-02" db="EMBL/GenBank/DDBJ databases">
        <authorList>
            <person name="Meier V. D."/>
        </authorList>
    </citation>
    <scope>NUCLEOTIDE SEQUENCE</scope>
    <source>
        <strain evidence="2">AVDCRST_MAG12</strain>
    </source>
</reference>
<name>A0A6J4SCJ7_9ACTN</name>
<proteinExistence type="predicted"/>
<gene>
    <name evidence="2" type="ORF">AVDCRST_MAG12-2343</name>
</gene>
<feature type="compositionally biased region" description="Basic residues" evidence="1">
    <location>
        <begin position="80"/>
        <end position="101"/>
    </location>
</feature>
<feature type="non-terminal residue" evidence="2">
    <location>
        <position position="128"/>
    </location>
</feature>
<accession>A0A6J4SCJ7</accession>
<dbReference type="EMBL" id="CADCVK010000347">
    <property type="protein sequence ID" value="CAA9495599.1"/>
    <property type="molecule type" value="Genomic_DNA"/>
</dbReference>
<evidence type="ECO:0000256" key="1">
    <source>
        <dbReference type="SAM" id="MobiDB-lite"/>
    </source>
</evidence>
<sequence length="128" mass="14141">EGSWDDAVGGVGGHRGRDVHGVLRPLEPDDLRARPGRGGPHGLPGRRVGGDPARPDAAPRGHGRPLRRLPPRGRPEGDRVRRRPRPIRSRRVRAPPSRSHRHAEPREVHRRGRRGARAPGPPSRAERV</sequence>
<feature type="non-terminal residue" evidence="2">
    <location>
        <position position="1"/>
    </location>
</feature>
<feature type="region of interest" description="Disordered" evidence="1">
    <location>
        <begin position="1"/>
        <end position="128"/>
    </location>
</feature>
<feature type="compositionally biased region" description="Basic and acidic residues" evidence="1">
    <location>
        <begin position="15"/>
        <end position="33"/>
    </location>
</feature>
<feature type="compositionally biased region" description="Basic residues" evidence="1">
    <location>
        <begin position="61"/>
        <end position="71"/>
    </location>
</feature>
<organism evidence="2">
    <name type="scientific">uncultured Rubrobacteraceae bacterium</name>
    <dbReference type="NCBI Taxonomy" id="349277"/>
    <lineage>
        <taxon>Bacteria</taxon>
        <taxon>Bacillati</taxon>
        <taxon>Actinomycetota</taxon>
        <taxon>Rubrobacteria</taxon>
        <taxon>Rubrobacterales</taxon>
        <taxon>Rubrobacteraceae</taxon>
        <taxon>environmental samples</taxon>
    </lineage>
</organism>